<dbReference type="AlphaFoldDB" id="A0ABD1S195"/>
<sequence length="127" mass="13576">MTISLSTEHRLLQGLSHLGLGNSAAISLSMEHRLDAGPFPLGTWQLCGYLIVYGASPHYLGLSKSAVISLSTEHRLAARLLPLGTRPLCGYLLVYGTSPRKGTSPIWEPQIASPTTHINEGPEPCGT</sequence>
<comment type="caution">
    <text evidence="1">The sequence shown here is derived from an EMBL/GenBank/DDBJ whole genome shotgun (WGS) entry which is preliminary data.</text>
</comment>
<keyword evidence="2" id="KW-1185">Reference proteome</keyword>
<dbReference type="EMBL" id="JBFOLJ010000011">
    <property type="protein sequence ID" value="KAL2494494.1"/>
    <property type="molecule type" value="Genomic_DNA"/>
</dbReference>
<evidence type="ECO:0000313" key="2">
    <source>
        <dbReference type="Proteomes" id="UP001604277"/>
    </source>
</evidence>
<accession>A0ABD1S195</accession>
<reference evidence="2" key="1">
    <citation type="submission" date="2024-07" db="EMBL/GenBank/DDBJ databases">
        <title>Two chromosome-level genome assemblies of Korean endemic species Abeliophyllum distichum and Forsythia ovata (Oleaceae).</title>
        <authorList>
            <person name="Jang H."/>
        </authorList>
    </citation>
    <scope>NUCLEOTIDE SEQUENCE [LARGE SCALE GENOMIC DNA]</scope>
</reference>
<gene>
    <name evidence="1" type="ORF">Fot_38251</name>
</gene>
<organism evidence="1 2">
    <name type="scientific">Forsythia ovata</name>
    <dbReference type="NCBI Taxonomy" id="205694"/>
    <lineage>
        <taxon>Eukaryota</taxon>
        <taxon>Viridiplantae</taxon>
        <taxon>Streptophyta</taxon>
        <taxon>Embryophyta</taxon>
        <taxon>Tracheophyta</taxon>
        <taxon>Spermatophyta</taxon>
        <taxon>Magnoliopsida</taxon>
        <taxon>eudicotyledons</taxon>
        <taxon>Gunneridae</taxon>
        <taxon>Pentapetalae</taxon>
        <taxon>asterids</taxon>
        <taxon>lamiids</taxon>
        <taxon>Lamiales</taxon>
        <taxon>Oleaceae</taxon>
        <taxon>Forsythieae</taxon>
        <taxon>Forsythia</taxon>
    </lineage>
</organism>
<protein>
    <submittedName>
        <fullName evidence="1">Uncharacterized protein</fullName>
    </submittedName>
</protein>
<name>A0ABD1S195_9LAMI</name>
<proteinExistence type="predicted"/>
<evidence type="ECO:0000313" key="1">
    <source>
        <dbReference type="EMBL" id="KAL2494494.1"/>
    </source>
</evidence>
<dbReference type="Proteomes" id="UP001604277">
    <property type="component" value="Unassembled WGS sequence"/>
</dbReference>